<dbReference type="EMBL" id="JBEDUW010000006">
    <property type="protein sequence ID" value="KAK9921224.1"/>
    <property type="molecule type" value="Genomic_DNA"/>
</dbReference>
<dbReference type="Proteomes" id="UP001457282">
    <property type="component" value="Unassembled WGS sequence"/>
</dbReference>
<dbReference type="AlphaFoldDB" id="A0AAW1WCJ7"/>
<evidence type="ECO:0000313" key="2">
    <source>
        <dbReference type="Proteomes" id="UP001457282"/>
    </source>
</evidence>
<evidence type="ECO:0000313" key="1">
    <source>
        <dbReference type="EMBL" id="KAK9921224.1"/>
    </source>
</evidence>
<proteinExistence type="predicted"/>
<reference evidence="1 2" key="1">
    <citation type="journal article" date="2023" name="G3 (Bethesda)">
        <title>A chromosome-length genome assembly and annotation of blackberry (Rubus argutus, cv. 'Hillquist').</title>
        <authorList>
            <person name="Bruna T."/>
            <person name="Aryal R."/>
            <person name="Dudchenko O."/>
            <person name="Sargent D.J."/>
            <person name="Mead D."/>
            <person name="Buti M."/>
            <person name="Cavallini A."/>
            <person name="Hytonen T."/>
            <person name="Andres J."/>
            <person name="Pham M."/>
            <person name="Weisz D."/>
            <person name="Mascagni F."/>
            <person name="Usai G."/>
            <person name="Natali L."/>
            <person name="Bassil N."/>
            <person name="Fernandez G.E."/>
            <person name="Lomsadze A."/>
            <person name="Armour M."/>
            <person name="Olukolu B."/>
            <person name="Poorten T."/>
            <person name="Britton C."/>
            <person name="Davik J."/>
            <person name="Ashrafi H."/>
            <person name="Aiden E.L."/>
            <person name="Borodovsky M."/>
            <person name="Worthington M."/>
        </authorList>
    </citation>
    <scope>NUCLEOTIDE SEQUENCE [LARGE SCALE GENOMIC DNA]</scope>
    <source>
        <strain evidence="1">PI 553951</strain>
    </source>
</reference>
<name>A0AAW1WCJ7_RUBAR</name>
<sequence length="78" mass="9241">MAASWLMWRDWADCSWVTGRFEWAVFVTRRGRGQRKCGWARRKWFGEGCGAVVVSFRRCGLRLRSKQLATPICDEVRW</sequence>
<protein>
    <submittedName>
        <fullName evidence="1">Uncharacterized protein</fullName>
    </submittedName>
</protein>
<comment type="caution">
    <text evidence="1">The sequence shown here is derived from an EMBL/GenBank/DDBJ whole genome shotgun (WGS) entry which is preliminary data.</text>
</comment>
<keyword evidence="2" id="KW-1185">Reference proteome</keyword>
<organism evidence="1 2">
    <name type="scientific">Rubus argutus</name>
    <name type="common">Southern blackberry</name>
    <dbReference type="NCBI Taxonomy" id="59490"/>
    <lineage>
        <taxon>Eukaryota</taxon>
        <taxon>Viridiplantae</taxon>
        <taxon>Streptophyta</taxon>
        <taxon>Embryophyta</taxon>
        <taxon>Tracheophyta</taxon>
        <taxon>Spermatophyta</taxon>
        <taxon>Magnoliopsida</taxon>
        <taxon>eudicotyledons</taxon>
        <taxon>Gunneridae</taxon>
        <taxon>Pentapetalae</taxon>
        <taxon>rosids</taxon>
        <taxon>fabids</taxon>
        <taxon>Rosales</taxon>
        <taxon>Rosaceae</taxon>
        <taxon>Rosoideae</taxon>
        <taxon>Rosoideae incertae sedis</taxon>
        <taxon>Rubus</taxon>
    </lineage>
</organism>
<gene>
    <name evidence="1" type="ORF">M0R45_029743</name>
</gene>
<accession>A0AAW1WCJ7</accession>